<gene>
    <name evidence="2" type="ORF">PIIN_06567</name>
</gene>
<evidence type="ECO:0000313" key="3">
    <source>
        <dbReference type="Proteomes" id="UP000007148"/>
    </source>
</evidence>
<reference evidence="2 3" key="1">
    <citation type="journal article" date="2011" name="PLoS Pathog.">
        <title>Endophytic Life Strategies Decoded by Genome and Transcriptome Analyses of the Mutualistic Root Symbiont Piriformospora indica.</title>
        <authorList>
            <person name="Zuccaro A."/>
            <person name="Lahrmann U."/>
            <person name="Guldener U."/>
            <person name="Langen G."/>
            <person name="Pfiffi S."/>
            <person name="Biedenkopf D."/>
            <person name="Wong P."/>
            <person name="Samans B."/>
            <person name="Grimm C."/>
            <person name="Basiewicz M."/>
            <person name="Murat C."/>
            <person name="Martin F."/>
            <person name="Kogel K.H."/>
        </authorList>
    </citation>
    <scope>NUCLEOTIDE SEQUENCE [LARGE SCALE GENOMIC DNA]</scope>
    <source>
        <strain evidence="2 3">DSM 11827</strain>
    </source>
</reference>
<dbReference type="Proteomes" id="UP000007148">
    <property type="component" value="Unassembled WGS sequence"/>
</dbReference>
<evidence type="ECO:0000313" key="2">
    <source>
        <dbReference type="EMBL" id="CCA72630.1"/>
    </source>
</evidence>
<feature type="region of interest" description="Disordered" evidence="1">
    <location>
        <begin position="1"/>
        <end position="53"/>
    </location>
</feature>
<feature type="region of interest" description="Disordered" evidence="1">
    <location>
        <begin position="151"/>
        <end position="171"/>
    </location>
</feature>
<sequence>MPPRTSQKRKTDDSPYAVSGLKRTNGGNGTNTNALYPGREQRDNYPTPTANRERDREWYGNTGAYEKEMLGLQANGSHKRRKVDTGNTYPIGLAGGAMMRGEEGQLVTLDLSTLPPQAVTKYLQTYGLGTTLNPAPLSAQQPITPRDAFSRGLQNLPSRTKPKQSWEEAEGQDVNGIKTTTIKNTTTKTATTNGATSTMYTTTSALGLSATVELPVEINNTALFDSTEAIAAYATIAQSHWNSMSAYASHAYGTAPTGSKLNEREIIEDFVNTLRSRGMQPIDLVPKSDLRTRAIRPIIDVMQAFFPDPSRDGPVLDI</sequence>
<proteinExistence type="predicted"/>
<dbReference type="EMBL" id="CAFZ01000174">
    <property type="protein sequence ID" value="CCA72630.1"/>
    <property type="molecule type" value="Genomic_DNA"/>
</dbReference>
<dbReference type="InParanoid" id="G4TMT7"/>
<keyword evidence="3" id="KW-1185">Reference proteome</keyword>
<evidence type="ECO:0000256" key="1">
    <source>
        <dbReference type="SAM" id="MobiDB-lite"/>
    </source>
</evidence>
<name>G4TMT7_SERID</name>
<comment type="caution">
    <text evidence="2">The sequence shown here is derived from an EMBL/GenBank/DDBJ whole genome shotgun (WGS) entry which is preliminary data.</text>
</comment>
<dbReference type="AlphaFoldDB" id="G4TMT7"/>
<protein>
    <submittedName>
        <fullName evidence="2">Uncharacterized protein</fullName>
    </submittedName>
</protein>
<accession>G4TMT7</accession>
<dbReference type="OrthoDB" id="3203777at2759"/>
<organism evidence="2 3">
    <name type="scientific">Serendipita indica (strain DSM 11827)</name>
    <name type="common">Root endophyte fungus</name>
    <name type="synonym">Piriformospora indica</name>
    <dbReference type="NCBI Taxonomy" id="1109443"/>
    <lineage>
        <taxon>Eukaryota</taxon>
        <taxon>Fungi</taxon>
        <taxon>Dikarya</taxon>
        <taxon>Basidiomycota</taxon>
        <taxon>Agaricomycotina</taxon>
        <taxon>Agaricomycetes</taxon>
        <taxon>Sebacinales</taxon>
        <taxon>Serendipitaceae</taxon>
        <taxon>Serendipita</taxon>
    </lineage>
</organism>
<dbReference type="HOGENOM" id="CLU_874685_0_0_1"/>